<keyword evidence="3" id="KW-1185">Reference proteome</keyword>
<dbReference type="AlphaFoldDB" id="A0A8S1H507"/>
<evidence type="ECO:0000313" key="2">
    <source>
        <dbReference type="EMBL" id="CAD6189898.1"/>
    </source>
</evidence>
<feature type="region of interest" description="Disordered" evidence="1">
    <location>
        <begin position="97"/>
        <end position="137"/>
    </location>
</feature>
<gene>
    <name evidence="2" type="ORF">CAUJ_LOCUS5817</name>
</gene>
<reference evidence="2" key="1">
    <citation type="submission" date="2020-10" db="EMBL/GenBank/DDBJ databases">
        <authorList>
            <person name="Kikuchi T."/>
        </authorList>
    </citation>
    <scope>NUCLEOTIDE SEQUENCE</scope>
    <source>
        <strain evidence="2">NKZ352</strain>
    </source>
</reference>
<evidence type="ECO:0000256" key="1">
    <source>
        <dbReference type="SAM" id="MobiDB-lite"/>
    </source>
</evidence>
<name>A0A8S1H507_9PELO</name>
<evidence type="ECO:0000313" key="3">
    <source>
        <dbReference type="Proteomes" id="UP000835052"/>
    </source>
</evidence>
<sequence length="297" mass="33403">MPKKYESFDHDHELHPFSDIKKISDKDQVAREVVENSIKDATGNYSSLIAMSADEAIEIDFSNATDDLCYVDKIPDNILPPELVPGNNSPIEEIIVPEVQKVKLSQEKDHKREDSRKRNGHHSSKSHEKNSDGGKSKKVSFWPHAEVVSESLDLSLPVICPKKRDQPGSEETPEKLDISLSLASLQKVLISRFRDAREARYISFSHVSSESLDLSLPVICPKKRDQPGSEETPEKLDISLSLASLQKVLISRFCELLVKGISFQNNSSMSKKDDKNQCKCEEIRSDSKLKTKVCVIM</sequence>
<comment type="caution">
    <text evidence="2">The sequence shown here is derived from an EMBL/GenBank/DDBJ whole genome shotgun (WGS) entry which is preliminary data.</text>
</comment>
<dbReference type="Proteomes" id="UP000835052">
    <property type="component" value="Unassembled WGS sequence"/>
</dbReference>
<feature type="compositionally biased region" description="Basic and acidic residues" evidence="1">
    <location>
        <begin position="100"/>
        <end position="117"/>
    </location>
</feature>
<protein>
    <submittedName>
        <fullName evidence="2">Uncharacterized protein</fullName>
    </submittedName>
</protein>
<feature type="compositionally biased region" description="Basic and acidic residues" evidence="1">
    <location>
        <begin position="125"/>
        <end position="135"/>
    </location>
</feature>
<organism evidence="2 3">
    <name type="scientific">Caenorhabditis auriculariae</name>
    <dbReference type="NCBI Taxonomy" id="2777116"/>
    <lineage>
        <taxon>Eukaryota</taxon>
        <taxon>Metazoa</taxon>
        <taxon>Ecdysozoa</taxon>
        <taxon>Nematoda</taxon>
        <taxon>Chromadorea</taxon>
        <taxon>Rhabditida</taxon>
        <taxon>Rhabditina</taxon>
        <taxon>Rhabditomorpha</taxon>
        <taxon>Rhabditoidea</taxon>
        <taxon>Rhabditidae</taxon>
        <taxon>Peloderinae</taxon>
        <taxon>Caenorhabditis</taxon>
    </lineage>
</organism>
<proteinExistence type="predicted"/>
<accession>A0A8S1H507</accession>
<dbReference type="EMBL" id="CAJGYM010000012">
    <property type="protein sequence ID" value="CAD6189898.1"/>
    <property type="molecule type" value="Genomic_DNA"/>
</dbReference>